<sequence>MLPVAFHSVANAGSIFLPMHIPVLLCGLICGWPYGLACGVLAPLLSSLITGMPPMAFLPSMLCELAVYGFVSGLLMRYFKTGKLLADLYISLVGAMLLGRLVLGLLNAVLFRAGEYSVALWTTSAFVTALPGIVIQLAVIPVLVFALKKSKLIAE</sequence>
<feature type="transmembrane region" description="Helical" evidence="1">
    <location>
        <begin position="21"/>
        <end position="45"/>
    </location>
</feature>
<evidence type="ECO:0000256" key="1">
    <source>
        <dbReference type="SAM" id="Phobius"/>
    </source>
</evidence>
<organism evidence="2">
    <name type="scientific">bioreactor metagenome</name>
    <dbReference type="NCBI Taxonomy" id="1076179"/>
    <lineage>
        <taxon>unclassified sequences</taxon>
        <taxon>metagenomes</taxon>
        <taxon>ecological metagenomes</taxon>
    </lineage>
</organism>
<evidence type="ECO:0000313" key="2">
    <source>
        <dbReference type="EMBL" id="MPN25768.1"/>
    </source>
</evidence>
<dbReference type="EMBL" id="VSSQ01075058">
    <property type="protein sequence ID" value="MPN25768.1"/>
    <property type="molecule type" value="Genomic_DNA"/>
</dbReference>
<dbReference type="Pfam" id="PF12822">
    <property type="entry name" value="ECF_trnsprt"/>
    <property type="match status" value="1"/>
</dbReference>
<evidence type="ECO:0008006" key="3">
    <source>
        <dbReference type="Google" id="ProtNLM"/>
    </source>
</evidence>
<proteinExistence type="predicted"/>
<keyword evidence="1" id="KW-1133">Transmembrane helix</keyword>
<protein>
    <recommendedName>
        <fullName evidence="3">ECF transporter S component</fullName>
    </recommendedName>
</protein>
<comment type="caution">
    <text evidence="2">The sequence shown here is derived from an EMBL/GenBank/DDBJ whole genome shotgun (WGS) entry which is preliminary data.</text>
</comment>
<gene>
    <name evidence="2" type="ORF">SDC9_173183</name>
</gene>
<feature type="transmembrane region" description="Helical" evidence="1">
    <location>
        <begin position="125"/>
        <end position="147"/>
    </location>
</feature>
<accession>A0A645GFU5</accession>
<dbReference type="Gene3D" id="1.10.1760.20">
    <property type="match status" value="1"/>
</dbReference>
<keyword evidence="1" id="KW-0472">Membrane</keyword>
<feature type="transmembrane region" description="Helical" evidence="1">
    <location>
        <begin position="88"/>
        <end position="113"/>
    </location>
</feature>
<name>A0A645GFU5_9ZZZZ</name>
<dbReference type="GO" id="GO:0022857">
    <property type="term" value="F:transmembrane transporter activity"/>
    <property type="evidence" value="ECO:0007669"/>
    <property type="project" value="InterPro"/>
</dbReference>
<dbReference type="InterPro" id="IPR024529">
    <property type="entry name" value="ECF_trnsprt_substrate-spec"/>
</dbReference>
<reference evidence="2" key="1">
    <citation type="submission" date="2019-08" db="EMBL/GenBank/DDBJ databases">
        <authorList>
            <person name="Kucharzyk K."/>
            <person name="Murdoch R.W."/>
            <person name="Higgins S."/>
            <person name="Loffler F."/>
        </authorList>
    </citation>
    <scope>NUCLEOTIDE SEQUENCE</scope>
</reference>
<dbReference type="AlphaFoldDB" id="A0A645GFU5"/>
<keyword evidence="1" id="KW-0812">Transmembrane</keyword>
<feature type="transmembrane region" description="Helical" evidence="1">
    <location>
        <begin position="57"/>
        <end position="76"/>
    </location>
</feature>